<protein>
    <submittedName>
        <fullName evidence="1">Phage tail tube protein</fullName>
    </submittedName>
</protein>
<sequence>MARAVTENFHEMVVEVETETPGTYAKLCGLTSRTVNRSSNMSTSEVPDCDSEALPAAVERDVQSQEVTISGTGVWAAQSHGTMMDWWYSGATKNIRVGHLKAEPGDTEYETGPAYLVNLNNTAERGTKVTAEIEIQFDGLPTRTAAESGT</sequence>
<evidence type="ECO:0000313" key="2">
    <source>
        <dbReference type="Proteomes" id="UP001496627"/>
    </source>
</evidence>
<dbReference type="Pfam" id="PF06199">
    <property type="entry name" value="Phage_tail_2"/>
    <property type="match status" value="1"/>
</dbReference>
<dbReference type="Proteomes" id="UP001496627">
    <property type="component" value="Unassembled WGS sequence"/>
</dbReference>
<proteinExistence type="predicted"/>
<reference evidence="1 2" key="1">
    <citation type="submission" date="2024-05" db="EMBL/GenBank/DDBJ databases">
        <title>Neorhizobium sp. Rsf11, a plant growth promoting and heavy metal resistant PAH-degrader.</title>
        <authorList>
            <person name="Golubev S.N."/>
            <person name="Muratova A.Y."/>
            <person name="Markelova M.I."/>
        </authorList>
    </citation>
    <scope>NUCLEOTIDE SEQUENCE [LARGE SCALE GENOMIC DNA]</scope>
    <source>
        <strain evidence="1 2">Rsf11</strain>
    </source>
</reference>
<dbReference type="EMBL" id="JBEAAL010000001">
    <property type="protein sequence ID" value="MEQ1403834.1"/>
    <property type="molecule type" value="Genomic_DNA"/>
</dbReference>
<accession>A0ABV0LYK8</accession>
<gene>
    <name evidence="1" type="ORF">ABK249_02715</name>
</gene>
<keyword evidence="2" id="KW-1185">Reference proteome</keyword>
<evidence type="ECO:0000313" key="1">
    <source>
        <dbReference type="EMBL" id="MEQ1403834.1"/>
    </source>
</evidence>
<dbReference type="RefSeq" id="WP_348862136.1">
    <property type="nucleotide sequence ID" value="NZ_JBEAAL010000001.1"/>
</dbReference>
<organism evidence="1 2">
    <name type="scientific">Neorhizobium phenanthreniclasticum</name>
    <dbReference type="NCBI Taxonomy" id="3157917"/>
    <lineage>
        <taxon>Bacteria</taxon>
        <taxon>Pseudomonadati</taxon>
        <taxon>Pseudomonadota</taxon>
        <taxon>Alphaproteobacteria</taxon>
        <taxon>Hyphomicrobiales</taxon>
        <taxon>Rhizobiaceae</taxon>
        <taxon>Rhizobium/Agrobacterium group</taxon>
        <taxon>Neorhizobium</taxon>
    </lineage>
</organism>
<comment type="caution">
    <text evidence="1">The sequence shown here is derived from an EMBL/GenBank/DDBJ whole genome shotgun (WGS) entry which is preliminary data.</text>
</comment>
<dbReference type="InterPro" id="IPR011855">
    <property type="entry name" value="Phgtail_TP901_1"/>
</dbReference>
<name>A0ABV0LYK8_9HYPH</name>